<accession>A0AAP0KFD3</accession>
<proteinExistence type="predicted"/>
<evidence type="ECO:0000256" key="1">
    <source>
        <dbReference type="SAM" id="MobiDB-lite"/>
    </source>
</evidence>
<dbReference type="Proteomes" id="UP001420932">
    <property type="component" value="Unassembled WGS sequence"/>
</dbReference>
<comment type="caution">
    <text evidence="2">The sequence shown here is derived from an EMBL/GenBank/DDBJ whole genome shotgun (WGS) entry which is preliminary data.</text>
</comment>
<gene>
    <name evidence="2" type="ORF">Syun_009002</name>
</gene>
<name>A0AAP0KFD3_9MAGN</name>
<evidence type="ECO:0000313" key="3">
    <source>
        <dbReference type="Proteomes" id="UP001420932"/>
    </source>
</evidence>
<dbReference type="AlphaFoldDB" id="A0AAP0KFD3"/>
<evidence type="ECO:0000313" key="2">
    <source>
        <dbReference type="EMBL" id="KAK9150693.1"/>
    </source>
</evidence>
<dbReference type="EMBL" id="JBBNAF010000004">
    <property type="protein sequence ID" value="KAK9150693.1"/>
    <property type="molecule type" value="Genomic_DNA"/>
</dbReference>
<protein>
    <submittedName>
        <fullName evidence="2">Uncharacterized protein</fullName>
    </submittedName>
</protein>
<keyword evidence="3" id="KW-1185">Reference proteome</keyword>
<sequence>MKAPPEELEKRLKEAIKVVSQIQRLEGLVQWSFLVGTTFTSMTTEASMVDRKVSLKVYKGPDHPHEAQQPIDPWRNQKERSPSPVARTCDSARASKWLNIGLISVGGVRLRLLPGTPCPSRELSRVVWAKVWIKRFLKLRAPRVGWLNRAANTSRFLQWKDYEPVPPGPEMPPEPILIGQPFFF</sequence>
<organism evidence="2 3">
    <name type="scientific">Stephania yunnanensis</name>
    <dbReference type="NCBI Taxonomy" id="152371"/>
    <lineage>
        <taxon>Eukaryota</taxon>
        <taxon>Viridiplantae</taxon>
        <taxon>Streptophyta</taxon>
        <taxon>Embryophyta</taxon>
        <taxon>Tracheophyta</taxon>
        <taxon>Spermatophyta</taxon>
        <taxon>Magnoliopsida</taxon>
        <taxon>Ranunculales</taxon>
        <taxon>Menispermaceae</taxon>
        <taxon>Menispermoideae</taxon>
        <taxon>Cissampelideae</taxon>
        <taxon>Stephania</taxon>
    </lineage>
</organism>
<feature type="region of interest" description="Disordered" evidence="1">
    <location>
        <begin position="59"/>
        <end position="83"/>
    </location>
</feature>
<reference evidence="2 3" key="1">
    <citation type="submission" date="2024-01" db="EMBL/GenBank/DDBJ databases">
        <title>Genome assemblies of Stephania.</title>
        <authorList>
            <person name="Yang L."/>
        </authorList>
    </citation>
    <scope>NUCLEOTIDE SEQUENCE [LARGE SCALE GENOMIC DNA]</scope>
    <source>
        <strain evidence="2">YNDBR</strain>
        <tissue evidence="2">Leaf</tissue>
    </source>
</reference>
<dbReference type="AntiFam" id="ANF00038">
    <property type="entry name" value="Overlaps SRP RNA, same strand"/>
</dbReference>